<dbReference type="Proteomes" id="UP000019225">
    <property type="component" value="Chromosome"/>
</dbReference>
<protein>
    <recommendedName>
        <fullName evidence="3">DUF2891 domain-containing protein</fullName>
    </recommendedName>
</protein>
<evidence type="ECO:0000313" key="2">
    <source>
        <dbReference type="Proteomes" id="UP000019225"/>
    </source>
</evidence>
<accession>W5W9V0</accession>
<organism evidence="1 2">
    <name type="scientific">Kutzneria albida DSM 43870</name>
    <dbReference type="NCBI Taxonomy" id="1449976"/>
    <lineage>
        <taxon>Bacteria</taxon>
        <taxon>Bacillati</taxon>
        <taxon>Actinomycetota</taxon>
        <taxon>Actinomycetes</taxon>
        <taxon>Pseudonocardiales</taxon>
        <taxon>Pseudonocardiaceae</taxon>
        <taxon>Kutzneria</taxon>
    </lineage>
</organism>
<dbReference type="RefSeq" id="WP_042220287.1">
    <property type="nucleotide sequence ID" value="NZ_CP007155.1"/>
</dbReference>
<proteinExistence type="predicted"/>
<dbReference type="KEGG" id="kal:KALB_1612"/>
<evidence type="ECO:0008006" key="3">
    <source>
        <dbReference type="Google" id="ProtNLM"/>
    </source>
</evidence>
<dbReference type="InterPro" id="IPR021365">
    <property type="entry name" value="DUF2891"/>
</dbReference>
<sequence>MEHLGRARRLDLLTAHAAEFAEAGLANVVREFPYDMRNVVNHVGDYPQRPRDVHPAFYGCFDWHSCVEMHWMLVRLLRLVPEQVPVDRVRAVLDAHLTPENLAAETARCRERGVPTRSYGSGWALTLAAELATWDDPDSRRWAEAVRPLAEVCVESTLRRLPKSTYPIRQGAHANSAFGLSRALGWARLASPELLEAVTSTAMRWFAADTDYPARWEPDGADFLSPALCEAELMTELLPPDQFPHWFDAFLPKTEFTPAVVSDDTDGQIAHLHGLNLSRAWAMLRIATALPDGDHRVESLLASAVAHAEPELSNSTGSDYMVEHWLAAYAVLYLGEGE</sequence>
<dbReference type="OrthoDB" id="9779797at2"/>
<dbReference type="EMBL" id="CP007155">
    <property type="protein sequence ID" value="AHH94984.1"/>
    <property type="molecule type" value="Genomic_DNA"/>
</dbReference>
<dbReference type="AlphaFoldDB" id="W5W9V0"/>
<evidence type="ECO:0000313" key="1">
    <source>
        <dbReference type="EMBL" id="AHH94984.1"/>
    </source>
</evidence>
<dbReference type="STRING" id="1449976.KALB_1612"/>
<name>W5W9V0_9PSEU</name>
<keyword evidence="2" id="KW-1185">Reference proteome</keyword>
<reference evidence="1 2" key="1">
    <citation type="journal article" date="2014" name="BMC Genomics">
        <title>Complete genome sequence of producer of the glycopeptide antibiotic Aculeximycin Kutzneria albida DSM 43870T, a representative of minor genus of Pseudonocardiaceae.</title>
        <authorList>
            <person name="Rebets Y."/>
            <person name="Tokovenko B."/>
            <person name="Lushchyk I."/>
            <person name="Ruckert C."/>
            <person name="Zaburannyi N."/>
            <person name="Bechthold A."/>
            <person name="Kalinowski J."/>
            <person name="Luzhetskyy A."/>
        </authorList>
    </citation>
    <scope>NUCLEOTIDE SEQUENCE [LARGE SCALE GENOMIC DNA]</scope>
    <source>
        <strain evidence="1">DSM 43870</strain>
    </source>
</reference>
<dbReference type="HOGENOM" id="CLU_042917_0_0_11"/>
<dbReference type="PATRIC" id="fig|1449976.3.peg.1612"/>
<gene>
    <name evidence="1" type="ORF">KALB_1612</name>
</gene>
<dbReference type="eggNOG" id="ENOG502Z7RS">
    <property type="taxonomic scope" value="Bacteria"/>
</dbReference>
<dbReference type="Pfam" id="PF11199">
    <property type="entry name" value="DUF2891"/>
    <property type="match status" value="1"/>
</dbReference>